<gene>
    <name evidence="2" type="ORF">U9M48_014285</name>
</gene>
<evidence type="ECO:0000313" key="3">
    <source>
        <dbReference type="Proteomes" id="UP001341281"/>
    </source>
</evidence>
<organism evidence="2 3">
    <name type="scientific">Paspalum notatum var. saurae</name>
    <dbReference type="NCBI Taxonomy" id="547442"/>
    <lineage>
        <taxon>Eukaryota</taxon>
        <taxon>Viridiplantae</taxon>
        <taxon>Streptophyta</taxon>
        <taxon>Embryophyta</taxon>
        <taxon>Tracheophyta</taxon>
        <taxon>Spermatophyta</taxon>
        <taxon>Magnoliopsida</taxon>
        <taxon>Liliopsida</taxon>
        <taxon>Poales</taxon>
        <taxon>Poaceae</taxon>
        <taxon>PACMAD clade</taxon>
        <taxon>Panicoideae</taxon>
        <taxon>Andropogonodae</taxon>
        <taxon>Paspaleae</taxon>
        <taxon>Paspalinae</taxon>
        <taxon>Paspalum</taxon>
    </lineage>
</organism>
<feature type="compositionally biased region" description="Basic and acidic residues" evidence="1">
    <location>
        <begin position="126"/>
        <end position="137"/>
    </location>
</feature>
<dbReference type="AlphaFoldDB" id="A0AAQ3T1A3"/>
<dbReference type="EMBL" id="CP144747">
    <property type="protein sequence ID" value="WVZ64815.1"/>
    <property type="molecule type" value="Genomic_DNA"/>
</dbReference>
<feature type="region of interest" description="Disordered" evidence="1">
    <location>
        <begin position="126"/>
        <end position="158"/>
    </location>
</feature>
<keyword evidence="3" id="KW-1185">Reference proteome</keyword>
<dbReference type="PANTHER" id="PTHR33413:SF35">
    <property type="entry name" value="OS09G0381600 PROTEIN"/>
    <property type="match status" value="1"/>
</dbReference>
<feature type="region of interest" description="Disordered" evidence="1">
    <location>
        <begin position="165"/>
        <end position="184"/>
    </location>
</feature>
<evidence type="ECO:0000256" key="1">
    <source>
        <dbReference type="SAM" id="MobiDB-lite"/>
    </source>
</evidence>
<name>A0AAQ3T1A3_PASNO</name>
<reference evidence="2 3" key="1">
    <citation type="submission" date="2024-02" db="EMBL/GenBank/DDBJ databases">
        <title>High-quality chromosome-scale genome assembly of Pensacola bahiagrass (Paspalum notatum Flugge var. saurae).</title>
        <authorList>
            <person name="Vega J.M."/>
            <person name="Podio M."/>
            <person name="Orjuela J."/>
            <person name="Siena L.A."/>
            <person name="Pessino S.C."/>
            <person name="Combes M.C."/>
            <person name="Mariac C."/>
            <person name="Albertini E."/>
            <person name="Pupilli F."/>
            <person name="Ortiz J.P.A."/>
            <person name="Leblanc O."/>
        </authorList>
    </citation>
    <scope>NUCLEOTIDE SEQUENCE [LARGE SCALE GENOMIC DNA]</scope>
    <source>
        <strain evidence="2">R1</strain>
        <tissue evidence="2">Leaf</tissue>
    </source>
</reference>
<proteinExistence type="predicted"/>
<dbReference type="Proteomes" id="UP001341281">
    <property type="component" value="Chromosome 03"/>
</dbReference>
<evidence type="ECO:0000313" key="2">
    <source>
        <dbReference type="EMBL" id="WVZ64815.1"/>
    </source>
</evidence>
<protein>
    <submittedName>
        <fullName evidence="2">Uncharacterized protein</fullName>
    </submittedName>
</protein>
<dbReference type="PANTHER" id="PTHR33413">
    <property type="entry name" value="EXPRESSED PROTEIN"/>
    <property type="match status" value="1"/>
</dbReference>
<accession>A0AAQ3T1A3</accession>
<dbReference type="InterPro" id="IPR025322">
    <property type="entry name" value="PADRE_dom"/>
</dbReference>
<dbReference type="Pfam" id="PF14009">
    <property type="entry name" value="PADRE"/>
    <property type="match status" value="1"/>
</dbReference>
<sequence>MGNCQAAEAAAVVIQHPGGKVERLYWSTTAAEVMRNNPGHYVALVILRVPADSNKASAGDAAVATTPAGGSGGGGGAKITRVKLLKPKDTLLLGQVYRLITAQEVTKALQARKHEKMQRCEAIRQQHEQLRRGDGADHGSSNQDGSQEKDRHRGRGRHWRPALQSISEAASQSSSSSSSVSESASASATSYTILHLEFTMFEASFVLNFRVNQRKADQTVRRGQQCRRCRCLGGALAPSDHLVGEPELPAVPARTDAVHRCLPVELQQTARGAETARARVACCCSGRPPLRSRDSVSLPGSLHEGELRDVVRIGHRADVLHGGRSILSITPSEVLRDEITHYNPVDDSCVSPSDGSDPDLAAYWKGNYLIIWPGTHASRLNGSGRGKSLISSVRGCSKKLNWIKWGMKKGLYHRSYQLVSANPEYKQALQPIVYCRTGILQWEFQAKPDSSAQDGKNGSFFCFGSEPANTVLFCVDGKDVGSCILSLL</sequence>